<comment type="caution">
    <text evidence="1">The sequence shown here is derived from an EMBL/GenBank/DDBJ whole genome shotgun (WGS) entry which is preliminary data.</text>
</comment>
<evidence type="ECO:0000313" key="2">
    <source>
        <dbReference type="Proteomes" id="UP000070620"/>
    </source>
</evidence>
<reference evidence="1 2" key="1">
    <citation type="submission" date="2016-01" db="EMBL/GenBank/DDBJ databases">
        <title>Whole genome sequence and analysis of Micromonospora rosaria DSM 803, which can produce antibacterial substance rosamicin.</title>
        <authorList>
            <person name="Yang H."/>
            <person name="He X."/>
            <person name="Zhu D."/>
        </authorList>
    </citation>
    <scope>NUCLEOTIDE SEQUENCE [LARGE SCALE GENOMIC DNA]</scope>
    <source>
        <strain evidence="1 2">DSM 803</strain>
    </source>
</reference>
<proteinExistence type="predicted"/>
<protein>
    <submittedName>
        <fullName evidence="1">Uncharacterized protein</fullName>
    </submittedName>
</protein>
<dbReference type="EMBL" id="LRQV01000003">
    <property type="protein sequence ID" value="KXK63696.1"/>
    <property type="molecule type" value="Genomic_DNA"/>
</dbReference>
<name>A0A136PZN5_9ACTN</name>
<evidence type="ECO:0000313" key="1">
    <source>
        <dbReference type="EMBL" id="KXK63696.1"/>
    </source>
</evidence>
<sequence>MAVAGRLVWGSLLLIAPGTRTIVGAADRPGRREYGVGTSTVLTILGNRVAPGLLDRYLARTGYRSQQTARAADHDRPNLWHPLDGPGGHDYAARGSFSARSHSRSPQAWLSRRRLVALAGLAGATAGTLVWLRCWSPRSRPAEQRPARPRGLPETRR</sequence>
<gene>
    <name evidence="1" type="ORF">AWW66_01670</name>
</gene>
<organism evidence="1 2">
    <name type="scientific">Micromonospora rosaria</name>
    <dbReference type="NCBI Taxonomy" id="47874"/>
    <lineage>
        <taxon>Bacteria</taxon>
        <taxon>Bacillati</taxon>
        <taxon>Actinomycetota</taxon>
        <taxon>Actinomycetes</taxon>
        <taxon>Micromonosporales</taxon>
        <taxon>Micromonosporaceae</taxon>
        <taxon>Micromonospora</taxon>
    </lineage>
</organism>
<accession>A0A136PZN5</accession>
<dbReference type="AlphaFoldDB" id="A0A136PZN5"/>
<dbReference type="Proteomes" id="UP000070620">
    <property type="component" value="Unassembled WGS sequence"/>
</dbReference>
<keyword evidence="2" id="KW-1185">Reference proteome</keyword>
<dbReference type="OrthoDB" id="151996at2"/>